<gene>
    <name evidence="7" type="ORF">NM961_09920</name>
</gene>
<dbReference type="Pfam" id="PF00069">
    <property type="entry name" value="Pkinase"/>
    <property type="match status" value="1"/>
</dbReference>
<dbReference type="RefSeq" id="WP_255914076.1">
    <property type="nucleotide sequence ID" value="NZ_JANFQO010000007.1"/>
</dbReference>
<dbReference type="PROSITE" id="PS00107">
    <property type="entry name" value="PROTEIN_KINASE_ATP"/>
    <property type="match status" value="1"/>
</dbReference>
<dbReference type="PANTHER" id="PTHR43289:SF34">
    <property type="entry name" value="SERINE_THREONINE-PROTEIN KINASE YBDM-RELATED"/>
    <property type="match status" value="1"/>
</dbReference>
<dbReference type="SUPFAM" id="SSF56112">
    <property type="entry name" value="Protein kinase-like (PK-like)"/>
    <property type="match status" value="1"/>
</dbReference>
<dbReference type="InterPro" id="IPR008271">
    <property type="entry name" value="Ser/Thr_kinase_AS"/>
</dbReference>
<evidence type="ECO:0000313" key="7">
    <source>
        <dbReference type="EMBL" id="MCQ4165026.1"/>
    </source>
</evidence>
<dbReference type="PANTHER" id="PTHR43289">
    <property type="entry name" value="MITOGEN-ACTIVATED PROTEIN KINASE KINASE KINASE 20-RELATED"/>
    <property type="match status" value="1"/>
</dbReference>
<name>A0ABT1QRY0_9GAMM</name>
<sequence>MKVSDYQRRKDAFFELLDLDEAARARRLAAWQAVDAALAADLCSQLAAAGQPLALLDQPGDAALPPTIDHYRLLRELGRGGMGRVWLAERKLGDAVQRVALKQILPGAWTAEDRRRFERERRILAGLAHPNIAALVDGGTDAGGAPYLATLYIDGVRLDSYAADTNCGVAARVQLVAKVAAAVAHAHRHMVVHRDLKPANILVGADGEPKLLDFGIARLLGEEALTLTNSGRMTLRYAAPEQVRGIDAGGVAIDVYALGVLLYELLAGVSPYGNAHDPSVLLGAILDESAPPPPSRRSVLAGVDADLDAITLCALRKRPQDRYASAEALAADLTRWLRREPVDARRGERGYRLRNFLRRRWPWLAAAAGLAAAAAWHSYTLDRQLREAQRERDNAQALADYFTELFKEVRPAETERGDVSARELLERSVQKLGSDDRRAPATRAALLLAANGALMYLGRNRDAAAATDRAIALLQAMPQPDALMLSRAYAERASNDYKLGDLSGARRHIARALELVEGEDAPDHLLSAQQQAAVYADDAGESELARAGYERVAAIAATRLHTLRGLRSYLAAQSNLAVADLRVDVPRAERRLREALHLAEAQAFGEPELLLPLKGYLARALVNQRKLDEARPLHAQVLREARAFYGKEDQWLGVLTYHYATLALLDGRSEEAIRLLDERIARGEAGSGEHADLWNDRALRGTAALMHGDWQDAIDRLQAVAAWRQQQGRGEGPAARFGLAQIAYARCRRDGTATARAQLREALARNQGWSGWAAWLAPELGAACEAASGAQPAR</sequence>
<feature type="binding site" evidence="5">
    <location>
        <position position="102"/>
    </location>
    <ligand>
        <name>ATP</name>
        <dbReference type="ChEBI" id="CHEBI:30616"/>
    </ligand>
</feature>
<keyword evidence="3 7" id="KW-0418">Kinase</keyword>
<evidence type="ECO:0000259" key="6">
    <source>
        <dbReference type="PROSITE" id="PS50011"/>
    </source>
</evidence>
<dbReference type="SUPFAM" id="SSF48452">
    <property type="entry name" value="TPR-like"/>
    <property type="match status" value="2"/>
</dbReference>
<dbReference type="Gene3D" id="3.30.200.20">
    <property type="entry name" value="Phosphorylase Kinase, domain 1"/>
    <property type="match status" value="1"/>
</dbReference>
<protein>
    <submittedName>
        <fullName evidence="7">Protein kinase</fullName>
    </submittedName>
</protein>
<dbReference type="Gene3D" id="1.10.510.10">
    <property type="entry name" value="Transferase(Phosphotransferase) domain 1"/>
    <property type="match status" value="1"/>
</dbReference>
<dbReference type="PROSITE" id="PS50011">
    <property type="entry name" value="PROTEIN_KINASE_DOM"/>
    <property type="match status" value="1"/>
</dbReference>
<dbReference type="InterPro" id="IPR017441">
    <property type="entry name" value="Protein_kinase_ATP_BS"/>
</dbReference>
<evidence type="ECO:0000256" key="4">
    <source>
        <dbReference type="ARBA" id="ARBA00022840"/>
    </source>
</evidence>
<keyword evidence="2 5" id="KW-0547">Nucleotide-binding</keyword>
<evidence type="ECO:0000256" key="2">
    <source>
        <dbReference type="ARBA" id="ARBA00022741"/>
    </source>
</evidence>
<organism evidence="7 8">
    <name type="scientific">Tahibacter harae</name>
    <dbReference type="NCBI Taxonomy" id="2963937"/>
    <lineage>
        <taxon>Bacteria</taxon>
        <taxon>Pseudomonadati</taxon>
        <taxon>Pseudomonadota</taxon>
        <taxon>Gammaproteobacteria</taxon>
        <taxon>Lysobacterales</taxon>
        <taxon>Rhodanobacteraceae</taxon>
        <taxon>Tahibacter</taxon>
    </lineage>
</organism>
<dbReference type="SMART" id="SM00220">
    <property type="entry name" value="S_TKc"/>
    <property type="match status" value="1"/>
</dbReference>
<accession>A0ABT1QRY0</accession>
<keyword evidence="1" id="KW-0808">Transferase</keyword>
<feature type="domain" description="Protein kinase" evidence="6">
    <location>
        <begin position="71"/>
        <end position="337"/>
    </location>
</feature>
<dbReference type="InterPro" id="IPR000719">
    <property type="entry name" value="Prot_kinase_dom"/>
</dbReference>
<keyword evidence="4 5" id="KW-0067">ATP-binding</keyword>
<comment type="caution">
    <text evidence="7">The sequence shown here is derived from an EMBL/GenBank/DDBJ whole genome shotgun (WGS) entry which is preliminary data.</text>
</comment>
<evidence type="ECO:0000313" key="8">
    <source>
        <dbReference type="Proteomes" id="UP001165498"/>
    </source>
</evidence>
<dbReference type="Gene3D" id="1.25.40.10">
    <property type="entry name" value="Tetratricopeptide repeat domain"/>
    <property type="match status" value="1"/>
</dbReference>
<evidence type="ECO:0000256" key="1">
    <source>
        <dbReference type="ARBA" id="ARBA00022679"/>
    </source>
</evidence>
<dbReference type="EMBL" id="JANFQO010000007">
    <property type="protein sequence ID" value="MCQ4165026.1"/>
    <property type="molecule type" value="Genomic_DNA"/>
</dbReference>
<reference evidence="7" key="1">
    <citation type="submission" date="2022-07" db="EMBL/GenBank/DDBJ databases">
        <title>Tahibacter sp., a new gammaproteobacterium isolated from the silt sample collected at pig farm.</title>
        <authorList>
            <person name="Chen H."/>
        </authorList>
    </citation>
    <scope>NUCLEOTIDE SEQUENCE</scope>
    <source>
        <strain evidence="7">P2K</strain>
    </source>
</reference>
<dbReference type="Proteomes" id="UP001165498">
    <property type="component" value="Unassembled WGS sequence"/>
</dbReference>
<dbReference type="PROSITE" id="PS00108">
    <property type="entry name" value="PROTEIN_KINASE_ST"/>
    <property type="match status" value="1"/>
</dbReference>
<keyword evidence="8" id="KW-1185">Reference proteome</keyword>
<dbReference type="InterPro" id="IPR011009">
    <property type="entry name" value="Kinase-like_dom_sf"/>
</dbReference>
<dbReference type="InterPro" id="IPR011990">
    <property type="entry name" value="TPR-like_helical_dom_sf"/>
</dbReference>
<dbReference type="CDD" id="cd14014">
    <property type="entry name" value="STKc_PknB_like"/>
    <property type="match status" value="1"/>
</dbReference>
<dbReference type="GO" id="GO:0016301">
    <property type="term" value="F:kinase activity"/>
    <property type="evidence" value="ECO:0007669"/>
    <property type="project" value="UniProtKB-KW"/>
</dbReference>
<evidence type="ECO:0000256" key="3">
    <source>
        <dbReference type="ARBA" id="ARBA00022777"/>
    </source>
</evidence>
<evidence type="ECO:0000256" key="5">
    <source>
        <dbReference type="PROSITE-ProRule" id="PRU10141"/>
    </source>
</evidence>
<proteinExistence type="predicted"/>